<feature type="transmembrane region" description="Helical" evidence="1">
    <location>
        <begin position="6"/>
        <end position="24"/>
    </location>
</feature>
<reference evidence="2 3" key="2">
    <citation type="submission" date="2014-05" db="EMBL/GenBank/DDBJ databases">
        <title>Draft genome sequence of Halobacillus karajensis HK-03.</title>
        <authorList>
            <person name="Khelaifia S."/>
            <person name="Croce O."/>
            <person name="Lagier J.C."/>
            <person name="Raoult D."/>
        </authorList>
    </citation>
    <scope>NUCLEOTIDE SEQUENCE [LARGE SCALE GENOMIC DNA]</scope>
    <source>
        <strain evidence="2 3">HD-03</strain>
    </source>
</reference>
<evidence type="ECO:0000313" key="3">
    <source>
        <dbReference type="Proteomes" id="UP000028868"/>
    </source>
</evidence>
<evidence type="ECO:0000313" key="2">
    <source>
        <dbReference type="EMBL" id="CDQ23361.1"/>
    </source>
</evidence>
<dbReference type="EMBL" id="CCDI010000001">
    <property type="protein sequence ID" value="CDQ23361.1"/>
    <property type="molecule type" value="Genomic_DNA"/>
</dbReference>
<dbReference type="AlphaFoldDB" id="A0A059NYQ0"/>
<keyword evidence="3" id="KW-1185">Reference proteome</keyword>
<keyword evidence="1" id="KW-0812">Transmembrane</keyword>
<protein>
    <submittedName>
        <fullName evidence="2">Uncharacterized protein</fullName>
    </submittedName>
</protein>
<comment type="caution">
    <text evidence="2">The sequence shown here is derived from an EMBL/GenBank/DDBJ whole genome shotgun (WGS) entry which is preliminary data.</text>
</comment>
<keyword evidence="1" id="KW-1133">Transmembrane helix</keyword>
<keyword evidence="1" id="KW-0472">Membrane</keyword>
<organism evidence="2 3">
    <name type="scientific">Halobacillus karajensis</name>
    <dbReference type="NCBI Taxonomy" id="195088"/>
    <lineage>
        <taxon>Bacteria</taxon>
        <taxon>Bacillati</taxon>
        <taxon>Bacillota</taxon>
        <taxon>Bacilli</taxon>
        <taxon>Bacillales</taxon>
        <taxon>Bacillaceae</taxon>
        <taxon>Halobacillus</taxon>
    </lineage>
</organism>
<reference evidence="3" key="1">
    <citation type="submission" date="2014-03" db="EMBL/GenBank/DDBJ databases">
        <authorList>
            <person name="Urmite Genomes U."/>
        </authorList>
    </citation>
    <scope>NUCLEOTIDE SEQUENCE [LARGE SCALE GENOMIC DNA]</scope>
    <source>
        <strain evidence="3">HD-03</strain>
    </source>
</reference>
<accession>A0A059NYQ0</accession>
<proteinExistence type="predicted"/>
<gene>
    <name evidence="2" type="ORF">BN983_01587</name>
</gene>
<sequence length="74" mass="8510">MKDLEWVIGLLAGIGSGMCLRVWIRGPSVSRIKDNLKKEGFYHTGRNQYKDIQATKEKMRLEAQKNLMTERGTL</sequence>
<name>A0A059NYQ0_9BACI</name>
<dbReference type="Proteomes" id="UP000028868">
    <property type="component" value="Unassembled WGS sequence"/>
</dbReference>
<evidence type="ECO:0000256" key="1">
    <source>
        <dbReference type="SAM" id="Phobius"/>
    </source>
</evidence>
<dbReference type="RefSeq" id="WP_035507095.1">
    <property type="nucleotide sequence ID" value="NZ_CCDI010000001.1"/>
</dbReference>